<evidence type="ECO:0000259" key="7">
    <source>
        <dbReference type="PROSITE" id="PS51296"/>
    </source>
</evidence>
<name>A0ABW5R5P6_9BACL</name>
<dbReference type="PROSITE" id="PS51296">
    <property type="entry name" value="RIESKE"/>
    <property type="match status" value="1"/>
</dbReference>
<keyword evidence="4" id="KW-0408">Iron</keyword>
<dbReference type="CDD" id="cd03530">
    <property type="entry name" value="Rieske_NirD_small_Bacillus"/>
    <property type="match status" value="1"/>
</dbReference>
<keyword evidence="2" id="KW-0479">Metal-binding</keyword>
<dbReference type="EMBL" id="JBHUMM010000002">
    <property type="protein sequence ID" value="MFD2670342.1"/>
    <property type="molecule type" value="Genomic_DNA"/>
</dbReference>
<reference evidence="9" key="1">
    <citation type="journal article" date="2019" name="Int. J. Syst. Evol. Microbiol.">
        <title>The Global Catalogue of Microorganisms (GCM) 10K type strain sequencing project: providing services to taxonomists for standard genome sequencing and annotation.</title>
        <authorList>
            <consortium name="The Broad Institute Genomics Platform"/>
            <consortium name="The Broad Institute Genome Sequencing Center for Infectious Disease"/>
            <person name="Wu L."/>
            <person name="Ma J."/>
        </authorList>
    </citation>
    <scope>NUCLEOTIDE SEQUENCE [LARGE SCALE GENOMIC DNA]</scope>
    <source>
        <strain evidence="9">KCTC 33676</strain>
    </source>
</reference>
<comment type="caution">
    <text evidence="8">The sequence shown here is derived from an EMBL/GenBank/DDBJ whole genome shotgun (WGS) entry which is preliminary data.</text>
</comment>
<dbReference type="InterPro" id="IPR017941">
    <property type="entry name" value="Rieske_2Fe-2S"/>
</dbReference>
<keyword evidence="5" id="KW-0411">Iron-sulfur</keyword>
<gene>
    <name evidence="8" type="primary">nirD</name>
    <name evidence="8" type="ORF">ACFSUC_01820</name>
</gene>
<organism evidence="8 9">
    <name type="scientific">Marinicrinis sediminis</name>
    <dbReference type="NCBI Taxonomy" id="1652465"/>
    <lineage>
        <taxon>Bacteria</taxon>
        <taxon>Bacillati</taxon>
        <taxon>Bacillota</taxon>
        <taxon>Bacilli</taxon>
        <taxon>Bacillales</taxon>
        <taxon>Paenibacillaceae</taxon>
    </lineage>
</organism>
<dbReference type="Proteomes" id="UP001597497">
    <property type="component" value="Unassembled WGS sequence"/>
</dbReference>
<evidence type="ECO:0000256" key="6">
    <source>
        <dbReference type="ARBA" id="ARBA00023063"/>
    </source>
</evidence>
<keyword evidence="3" id="KW-0560">Oxidoreductase</keyword>
<feature type="domain" description="Rieske" evidence="7">
    <location>
        <begin position="4"/>
        <end position="99"/>
    </location>
</feature>
<protein>
    <submittedName>
        <fullName evidence="8">Nitrite reductase small subunit NirD</fullName>
    </submittedName>
</protein>
<keyword evidence="6" id="KW-0534">Nitrate assimilation</keyword>
<evidence type="ECO:0000256" key="2">
    <source>
        <dbReference type="ARBA" id="ARBA00022723"/>
    </source>
</evidence>
<dbReference type="SUPFAM" id="SSF50022">
    <property type="entry name" value="ISP domain"/>
    <property type="match status" value="1"/>
</dbReference>
<evidence type="ECO:0000313" key="8">
    <source>
        <dbReference type="EMBL" id="MFD2670342.1"/>
    </source>
</evidence>
<accession>A0ABW5R5P6</accession>
<evidence type="ECO:0000256" key="3">
    <source>
        <dbReference type="ARBA" id="ARBA00023002"/>
    </source>
</evidence>
<dbReference type="NCBIfam" id="TIGR02378">
    <property type="entry name" value="nirD_assim_sml"/>
    <property type="match status" value="1"/>
</dbReference>
<dbReference type="PANTHER" id="PTHR21496:SF23">
    <property type="entry name" value="3-PHENYLPROPIONATE_CINNAMIC ACID DIOXYGENASE FERREDOXIN SUBUNIT"/>
    <property type="match status" value="1"/>
</dbReference>
<evidence type="ECO:0000256" key="4">
    <source>
        <dbReference type="ARBA" id="ARBA00023004"/>
    </source>
</evidence>
<sequence length="111" mass="12245">MIKVIVGKLEQLQERRAVIVRAEGEEIAVFKCSDGSLFAIENRCPHKHGKLSEGMVCGQVVYCPLHDWRIDLAHGQALAPDKGCVRTYPVEVDEGSGEVVVFIQPVTREAS</sequence>
<dbReference type="Gene3D" id="2.102.10.10">
    <property type="entry name" value="Rieske [2Fe-2S] iron-sulphur domain"/>
    <property type="match status" value="1"/>
</dbReference>
<dbReference type="RefSeq" id="WP_379927713.1">
    <property type="nucleotide sequence ID" value="NZ_JBHUMM010000002.1"/>
</dbReference>
<evidence type="ECO:0000313" key="9">
    <source>
        <dbReference type="Proteomes" id="UP001597497"/>
    </source>
</evidence>
<dbReference type="PANTHER" id="PTHR21496">
    <property type="entry name" value="FERREDOXIN-RELATED"/>
    <property type="match status" value="1"/>
</dbReference>
<dbReference type="InterPro" id="IPR036922">
    <property type="entry name" value="Rieske_2Fe-2S_sf"/>
</dbReference>
<proteinExistence type="predicted"/>
<evidence type="ECO:0000256" key="5">
    <source>
        <dbReference type="ARBA" id="ARBA00023014"/>
    </source>
</evidence>
<keyword evidence="1" id="KW-0001">2Fe-2S</keyword>
<dbReference type="InterPro" id="IPR012748">
    <property type="entry name" value="Rieske-like_NirD"/>
</dbReference>
<evidence type="ECO:0000256" key="1">
    <source>
        <dbReference type="ARBA" id="ARBA00022714"/>
    </source>
</evidence>
<dbReference type="Pfam" id="PF00355">
    <property type="entry name" value="Rieske"/>
    <property type="match status" value="1"/>
</dbReference>
<keyword evidence="9" id="KW-1185">Reference proteome</keyword>